<organism evidence="8 9">
    <name type="scientific">Cellulophaga geojensis KL-A</name>
    <dbReference type="NCBI Taxonomy" id="1328323"/>
    <lineage>
        <taxon>Bacteria</taxon>
        <taxon>Pseudomonadati</taxon>
        <taxon>Bacteroidota</taxon>
        <taxon>Flavobacteriia</taxon>
        <taxon>Flavobacteriales</taxon>
        <taxon>Flavobacteriaceae</taxon>
        <taxon>Cellulophaga</taxon>
    </lineage>
</organism>
<dbReference type="InterPro" id="IPR033985">
    <property type="entry name" value="SusD-like_N"/>
</dbReference>
<comment type="similarity">
    <text evidence="2">Belongs to the SusD family.</text>
</comment>
<protein>
    <submittedName>
        <fullName evidence="8">RagB/SusD family protein</fullName>
    </submittedName>
</protein>
<dbReference type="InterPro" id="IPR012944">
    <property type="entry name" value="SusD_RagB_dom"/>
</dbReference>
<dbReference type="RefSeq" id="WP_034644479.1">
    <property type="nucleotide sequence ID" value="NZ_ARZX01000004.1"/>
</dbReference>
<keyword evidence="3" id="KW-0732">Signal</keyword>
<keyword evidence="4" id="KW-0472">Membrane</keyword>
<keyword evidence="9" id="KW-1185">Reference proteome</keyword>
<dbReference type="EMBL" id="ARZX01000004">
    <property type="protein sequence ID" value="EWH14425.1"/>
    <property type="molecule type" value="Genomic_DNA"/>
</dbReference>
<proteinExistence type="inferred from homology"/>
<evidence type="ECO:0000256" key="5">
    <source>
        <dbReference type="ARBA" id="ARBA00023237"/>
    </source>
</evidence>
<evidence type="ECO:0000259" key="7">
    <source>
        <dbReference type="Pfam" id="PF14322"/>
    </source>
</evidence>
<gene>
    <name evidence="8" type="ORF">KLA_05371</name>
</gene>
<evidence type="ECO:0000256" key="3">
    <source>
        <dbReference type="ARBA" id="ARBA00022729"/>
    </source>
</evidence>
<dbReference type="Pfam" id="PF14322">
    <property type="entry name" value="SusD-like_3"/>
    <property type="match status" value="1"/>
</dbReference>
<feature type="domain" description="SusD-like N-terminal" evidence="7">
    <location>
        <begin position="83"/>
        <end position="231"/>
    </location>
</feature>
<evidence type="ECO:0000256" key="4">
    <source>
        <dbReference type="ARBA" id="ARBA00023136"/>
    </source>
</evidence>
<keyword evidence="5" id="KW-0998">Cell outer membrane</keyword>
<evidence type="ECO:0000256" key="2">
    <source>
        <dbReference type="ARBA" id="ARBA00006275"/>
    </source>
</evidence>
<accession>A0ABN0RRH3</accession>
<sequence length="476" mass="52161">MKNIKFTIVFTALIILTSCSIDNVEPINVLLENNVINNESTAENVLNRIYNSGVRNSMYGHGIGGGGTEGLVFELSLAGPDGNLLIQSNSLNTFSTNNVTNDYFVLESFYTDMYYNINLANYFIEKIEQGDAGVSESRKNELIAEAKFFRAMSHFNLLKVFGQFYDVNSQYGIVVSTAPIRDNVESPRSSVQDTYSVIIDDLTFAANNAPAAREHYYISSTTAKALLAKVQLYMGDYANAASNALSVINNTEGYALESNYSDVFNNKWGAETLLAAYVDMDTEGAQAHRFTRQNIGPSSVLTTVADKQDGNSGDGSTDYATGYDPRFSFGFSLDAANATPLIGKYPFSINFTAGAGNTIKILRMAELYLVYAEAEARRTGGDLQLALNRLNEVRSRAGVPLKSLSDKASLLQDIREEKMLELYCETGENWFDLVRYDRLGDVSAAAIKPSVSSVSKLVFPMPNNALLGNPNLEPNP</sequence>
<dbReference type="SUPFAM" id="SSF48452">
    <property type="entry name" value="TPR-like"/>
    <property type="match status" value="1"/>
</dbReference>
<dbReference type="Proteomes" id="UP000019275">
    <property type="component" value="Unassembled WGS sequence"/>
</dbReference>
<dbReference type="InterPro" id="IPR011990">
    <property type="entry name" value="TPR-like_helical_dom_sf"/>
</dbReference>
<name>A0ABN0RRH3_9FLAO</name>
<evidence type="ECO:0000259" key="6">
    <source>
        <dbReference type="Pfam" id="PF07980"/>
    </source>
</evidence>
<evidence type="ECO:0000313" key="8">
    <source>
        <dbReference type="EMBL" id="EWH14425.1"/>
    </source>
</evidence>
<reference evidence="8 9" key="1">
    <citation type="journal article" date="2014" name="Genome Announc.">
        <title>Draft Genome Sequence of the Carrageenan-Degrading Bacterium Cellulophaga sp. Strain KL-A, Isolated from Decaying Marine Algae.</title>
        <authorList>
            <person name="Shan D."/>
            <person name="Ying J."/>
            <person name="Li X."/>
            <person name="Gao Z."/>
            <person name="Wei G."/>
            <person name="Shao Z."/>
        </authorList>
    </citation>
    <scope>NUCLEOTIDE SEQUENCE [LARGE SCALE GENOMIC DNA]</scope>
    <source>
        <strain evidence="8 9">KL-A</strain>
    </source>
</reference>
<comment type="caution">
    <text evidence="8">The sequence shown here is derived from an EMBL/GenBank/DDBJ whole genome shotgun (WGS) entry which is preliminary data.</text>
</comment>
<evidence type="ECO:0000256" key="1">
    <source>
        <dbReference type="ARBA" id="ARBA00004442"/>
    </source>
</evidence>
<evidence type="ECO:0000313" key="9">
    <source>
        <dbReference type="Proteomes" id="UP000019275"/>
    </source>
</evidence>
<comment type="subcellular location">
    <subcellularLocation>
        <location evidence="1">Cell outer membrane</location>
    </subcellularLocation>
</comment>
<feature type="domain" description="RagB/SusD" evidence="6">
    <location>
        <begin position="312"/>
        <end position="443"/>
    </location>
</feature>
<dbReference type="Pfam" id="PF07980">
    <property type="entry name" value="SusD_RagB"/>
    <property type="match status" value="1"/>
</dbReference>
<dbReference type="PROSITE" id="PS51257">
    <property type="entry name" value="PROKAR_LIPOPROTEIN"/>
    <property type="match status" value="1"/>
</dbReference>
<dbReference type="Gene3D" id="1.25.40.390">
    <property type="match status" value="1"/>
</dbReference>